<reference evidence="1" key="1">
    <citation type="submission" date="2024-02" db="EMBL/GenBank/DDBJ databases">
        <title>Metagenome Assembled Genome of Zalaria obscura JY119.</title>
        <authorList>
            <person name="Vighnesh L."/>
            <person name="Jagadeeshwari U."/>
            <person name="Venkata Ramana C."/>
            <person name="Sasikala C."/>
        </authorList>
    </citation>
    <scope>NUCLEOTIDE SEQUENCE</scope>
    <source>
        <strain evidence="1">JY119</strain>
    </source>
</reference>
<proteinExistence type="predicted"/>
<dbReference type="EMBL" id="JAMKPW020000041">
    <property type="protein sequence ID" value="KAK8196563.1"/>
    <property type="molecule type" value="Genomic_DNA"/>
</dbReference>
<accession>A0ACC3S5T3</accession>
<dbReference type="Proteomes" id="UP001320706">
    <property type="component" value="Unassembled WGS sequence"/>
</dbReference>
<sequence length="154" mass="16944">MQSQTAANARLDYHVQVLDATLLVAKPPFPQNLLAISCLSSSTFVFVITMASVRRADALEARHASPQRKFMKRRNLGSDRKTTALHHDGPKYCTHGMFVQDMTVIMLLRQHYNACHLVVIAWYGALLGIVLGTSPPLGPYGDTNASGETIHVRG</sequence>
<keyword evidence="2" id="KW-1185">Reference proteome</keyword>
<protein>
    <submittedName>
        <fullName evidence="1">Uncharacterized protein</fullName>
    </submittedName>
</protein>
<organism evidence="1 2">
    <name type="scientific">Zalaria obscura</name>
    <dbReference type="NCBI Taxonomy" id="2024903"/>
    <lineage>
        <taxon>Eukaryota</taxon>
        <taxon>Fungi</taxon>
        <taxon>Dikarya</taxon>
        <taxon>Ascomycota</taxon>
        <taxon>Pezizomycotina</taxon>
        <taxon>Dothideomycetes</taxon>
        <taxon>Dothideomycetidae</taxon>
        <taxon>Dothideales</taxon>
        <taxon>Zalariaceae</taxon>
        <taxon>Zalaria</taxon>
    </lineage>
</organism>
<comment type="caution">
    <text evidence="1">The sequence shown here is derived from an EMBL/GenBank/DDBJ whole genome shotgun (WGS) entry which is preliminary data.</text>
</comment>
<evidence type="ECO:0000313" key="2">
    <source>
        <dbReference type="Proteomes" id="UP001320706"/>
    </source>
</evidence>
<gene>
    <name evidence="1" type="ORF">M8818_006728</name>
</gene>
<name>A0ACC3S5T3_9PEZI</name>
<evidence type="ECO:0000313" key="1">
    <source>
        <dbReference type="EMBL" id="KAK8196563.1"/>
    </source>
</evidence>